<dbReference type="EMBL" id="MG250486">
    <property type="protein sequence ID" value="AUE23376.1"/>
    <property type="molecule type" value="Genomic_DNA"/>
</dbReference>
<dbReference type="SUPFAM" id="SSF46785">
    <property type="entry name" value="Winged helix' DNA-binding domain"/>
    <property type="match status" value="1"/>
</dbReference>
<name>A0A2H4YHH7_9CAUD</name>
<dbReference type="InterPro" id="IPR036390">
    <property type="entry name" value="WH_DNA-bd_sf"/>
</dbReference>
<gene>
    <name evidence="1" type="ORF">Ro1_00150</name>
</gene>
<evidence type="ECO:0000313" key="1">
    <source>
        <dbReference type="EMBL" id="AUE23376.1"/>
    </source>
</evidence>
<reference evidence="1 2" key="1">
    <citation type="submission" date="2017-10" db="EMBL/GenBank/DDBJ databases">
        <title>Antibacterial composition for extension of chilled fish shelf life and decreasing of risk of food-borne infections, bacteriophage strains for its preparation.</title>
        <authorList>
            <person name="Zulkarneev E.R."/>
            <person name="Aleshkin A.V."/>
            <person name="Rubalsky O.V."/>
            <person name="Kiseleva I.A."/>
            <person name="Rubalskii E.O."/>
            <person name="Lebedev S.N."/>
        </authorList>
    </citation>
    <scope>NUCLEOTIDE SEQUENCE [LARGE SCALE GENOMIC DNA]</scope>
</reference>
<sequence length="187" mass="21274">MLEILKSKELGASEKVIVMFMGLNGNGVYTYQDFMDFTGLSRATVGRSLSKLYDDGWIDKKTTISPSGAESIEYVLLLQKASVAERLNRPCFVYVQRLTGPGLTVGKVGIAFNVFERMRQQGKSSLFRHELVYSRLFECYADASNVEKQVLRELPQFICEKDWLPDGYTETIHVDDILRAIKIIEEK</sequence>
<evidence type="ECO:0000313" key="2">
    <source>
        <dbReference type="Proteomes" id="UP000241480"/>
    </source>
</evidence>
<accession>A0A2H4YHH7</accession>
<keyword evidence="2" id="KW-1185">Reference proteome</keyword>
<protein>
    <submittedName>
        <fullName evidence="1">Uncharacterized protein</fullName>
    </submittedName>
</protein>
<proteinExistence type="predicted"/>
<dbReference type="Proteomes" id="UP000241480">
    <property type="component" value="Segment"/>
</dbReference>
<organism evidence="1 2">
    <name type="scientific">Raoultella phage Ro1</name>
    <dbReference type="NCBI Taxonomy" id="2053702"/>
    <lineage>
        <taxon>Viruses</taxon>
        <taxon>Duplodnaviria</taxon>
        <taxon>Heunggongvirae</taxon>
        <taxon>Uroviricota</taxon>
        <taxon>Caudoviricetes</taxon>
        <taxon>Vequintavirinae</taxon>
        <taxon>Mydovirus</taxon>
        <taxon>Mydovirus Ro1</taxon>
    </lineage>
</organism>